<proteinExistence type="predicted"/>
<dbReference type="RefSeq" id="WP_136579554.1">
    <property type="nucleotide sequence ID" value="NZ_STFF01000007.1"/>
</dbReference>
<keyword evidence="2" id="KW-1185">Reference proteome</keyword>
<dbReference type="OrthoDB" id="1523802at2"/>
<dbReference type="AlphaFoldDB" id="A0A4S8HJW7"/>
<organism evidence="1 2">
    <name type="scientific">Niastella caeni</name>
    <dbReference type="NCBI Taxonomy" id="2569763"/>
    <lineage>
        <taxon>Bacteria</taxon>
        <taxon>Pseudomonadati</taxon>
        <taxon>Bacteroidota</taxon>
        <taxon>Chitinophagia</taxon>
        <taxon>Chitinophagales</taxon>
        <taxon>Chitinophagaceae</taxon>
        <taxon>Niastella</taxon>
    </lineage>
</organism>
<reference evidence="1 2" key="1">
    <citation type="submission" date="2019-04" db="EMBL/GenBank/DDBJ databases">
        <title>Niastella caeni sp. nov., isolated from activated sludge.</title>
        <authorList>
            <person name="Sheng M."/>
        </authorList>
    </citation>
    <scope>NUCLEOTIDE SEQUENCE [LARGE SCALE GENOMIC DNA]</scope>
    <source>
        <strain evidence="1 2">HX-2-15</strain>
    </source>
</reference>
<sequence>MQRMTDKMISDVKTQFDECRHIVRREIYRPVQGAHTDDAPNAPPSKYMQVDLMYPAAIDGYNAERVFLGPNSTIWLVQVVFKPNLSIL</sequence>
<protein>
    <submittedName>
        <fullName evidence="1">Uncharacterized protein</fullName>
    </submittedName>
</protein>
<accession>A0A4S8HJW7</accession>
<name>A0A4S8HJW7_9BACT</name>
<evidence type="ECO:0000313" key="1">
    <source>
        <dbReference type="EMBL" id="THU34911.1"/>
    </source>
</evidence>
<comment type="caution">
    <text evidence="1">The sequence shown here is derived from an EMBL/GenBank/DDBJ whole genome shotgun (WGS) entry which is preliminary data.</text>
</comment>
<gene>
    <name evidence="1" type="ORF">FAM09_23240</name>
</gene>
<dbReference type="EMBL" id="STFF01000007">
    <property type="protein sequence ID" value="THU34911.1"/>
    <property type="molecule type" value="Genomic_DNA"/>
</dbReference>
<evidence type="ECO:0000313" key="2">
    <source>
        <dbReference type="Proteomes" id="UP000306918"/>
    </source>
</evidence>
<dbReference type="Proteomes" id="UP000306918">
    <property type="component" value="Unassembled WGS sequence"/>
</dbReference>